<reference evidence="1" key="2">
    <citation type="submission" date="2024-05" db="EMBL/GenBank/DDBJ databases">
        <title>Rhodohalobacter halophilus gen. nov., sp. nov., a moderately halophilic member of the family Balneolaceae.</title>
        <authorList>
            <person name="Xia J."/>
        </authorList>
    </citation>
    <scope>NUCLEOTIDE SEQUENCE</scope>
    <source>
        <strain evidence="1">WB101</strain>
    </source>
</reference>
<proteinExistence type="predicted"/>
<dbReference type="EMBL" id="JAKLWS010000002">
    <property type="protein sequence ID" value="MCG2587532.1"/>
    <property type="molecule type" value="Genomic_DNA"/>
</dbReference>
<protein>
    <submittedName>
        <fullName evidence="1">WbqC family protein</fullName>
    </submittedName>
</protein>
<reference evidence="1" key="1">
    <citation type="submission" date="2022-01" db="EMBL/GenBank/DDBJ databases">
        <authorList>
            <person name="Wang Y."/>
        </authorList>
    </citation>
    <scope>NUCLEOTIDE SEQUENCE</scope>
    <source>
        <strain evidence="1">WB101</strain>
    </source>
</reference>
<evidence type="ECO:0000313" key="1">
    <source>
        <dbReference type="EMBL" id="MCG2587532.1"/>
    </source>
</evidence>
<accession>A0ABS9K9L5</accession>
<sequence>MILAFLQPTMIPNLHDLAIILHSDQVVLQDTEKWSRKSRVHRAKIRTPEGTQYLNIPVVTEDRDKPIHQVRIDHSEDWIEPLLRSVEFNYRNSVYFDFYEPEIRSDFESATAFDLLLNFNLYLRNRIFRFLEAENLPGFVLASNLNDYNSDPDQLAKNLNADQYFQEPGARHYQRQGKNKSTIKFKHPEYRQHFDGFEPDCCLLDLLFQYGPESFRVVDDL</sequence>
<dbReference type="InterPro" id="IPR014985">
    <property type="entry name" value="WbqC"/>
</dbReference>
<evidence type="ECO:0000313" key="2">
    <source>
        <dbReference type="Proteomes" id="UP001165366"/>
    </source>
</evidence>
<dbReference type="Proteomes" id="UP001165366">
    <property type="component" value="Unassembled WGS sequence"/>
</dbReference>
<dbReference type="Pfam" id="PF08889">
    <property type="entry name" value="WbqC"/>
    <property type="match status" value="1"/>
</dbReference>
<comment type="caution">
    <text evidence="1">The sequence shown here is derived from an EMBL/GenBank/DDBJ whole genome shotgun (WGS) entry which is preliminary data.</text>
</comment>
<organism evidence="1 2">
    <name type="scientific">Rhodohalobacter sulfatireducens</name>
    <dbReference type="NCBI Taxonomy" id="2911366"/>
    <lineage>
        <taxon>Bacteria</taxon>
        <taxon>Pseudomonadati</taxon>
        <taxon>Balneolota</taxon>
        <taxon>Balneolia</taxon>
        <taxon>Balneolales</taxon>
        <taxon>Balneolaceae</taxon>
        <taxon>Rhodohalobacter</taxon>
    </lineage>
</organism>
<name>A0ABS9K9L5_9BACT</name>
<dbReference type="RefSeq" id="WP_237852376.1">
    <property type="nucleotide sequence ID" value="NZ_JAKLWS010000002.1"/>
</dbReference>
<keyword evidence="2" id="KW-1185">Reference proteome</keyword>
<gene>
    <name evidence="1" type="ORF">L6773_03060</name>
</gene>